<evidence type="ECO:0000313" key="2">
    <source>
        <dbReference type="EMBL" id="MFC4262182.1"/>
    </source>
</evidence>
<organism evidence="2 3">
    <name type="scientific">Ferruginibacter yonginensis</name>
    <dbReference type="NCBI Taxonomy" id="1310416"/>
    <lineage>
        <taxon>Bacteria</taxon>
        <taxon>Pseudomonadati</taxon>
        <taxon>Bacteroidota</taxon>
        <taxon>Chitinophagia</taxon>
        <taxon>Chitinophagales</taxon>
        <taxon>Chitinophagaceae</taxon>
        <taxon>Ferruginibacter</taxon>
    </lineage>
</organism>
<dbReference type="EMBL" id="JBHSCZ010000001">
    <property type="protein sequence ID" value="MFC4262182.1"/>
    <property type="molecule type" value="Genomic_DNA"/>
</dbReference>
<dbReference type="RefSeq" id="WP_379707543.1">
    <property type="nucleotide sequence ID" value="NZ_JBHSCZ010000001.1"/>
</dbReference>
<dbReference type="Proteomes" id="UP001595907">
    <property type="component" value="Unassembled WGS sequence"/>
</dbReference>
<evidence type="ECO:0000259" key="1">
    <source>
        <dbReference type="Pfam" id="PF08242"/>
    </source>
</evidence>
<sequence length="222" mass="25484">MQPFFQYLKYFFYIARNWSISIAIHIIRNEIKGEKKYGINTTGADELKSLAKMGIDITHATIYMPVSYDVIEHFFDKAHIQQCQHFLDIGCGKGRALCVAAAMGATKLSGIELSKALFMEAKANTAITQQQYPNTQINLYHNDAFYFEIAADVDCILMFNPFDEVIMSGVMENIDISLANNPRKMTIIYINPLEKQVLQSFGYKQVYYYKEKIYLEGAIFEK</sequence>
<dbReference type="Gene3D" id="3.40.50.150">
    <property type="entry name" value="Vaccinia Virus protein VP39"/>
    <property type="match status" value="1"/>
</dbReference>
<keyword evidence="2" id="KW-0808">Transferase</keyword>
<keyword evidence="2" id="KW-0489">Methyltransferase</keyword>
<dbReference type="EC" id="2.1.1.-" evidence="2"/>
<keyword evidence="3" id="KW-1185">Reference proteome</keyword>
<dbReference type="Pfam" id="PF08242">
    <property type="entry name" value="Methyltransf_12"/>
    <property type="match status" value="1"/>
</dbReference>
<dbReference type="CDD" id="cd02440">
    <property type="entry name" value="AdoMet_MTases"/>
    <property type="match status" value="1"/>
</dbReference>
<proteinExistence type="predicted"/>
<feature type="domain" description="Methyltransferase type 12" evidence="1">
    <location>
        <begin position="87"/>
        <end position="174"/>
    </location>
</feature>
<evidence type="ECO:0000313" key="3">
    <source>
        <dbReference type="Proteomes" id="UP001595907"/>
    </source>
</evidence>
<comment type="caution">
    <text evidence="2">The sequence shown here is derived from an EMBL/GenBank/DDBJ whole genome shotgun (WGS) entry which is preliminary data.</text>
</comment>
<dbReference type="SUPFAM" id="SSF53335">
    <property type="entry name" value="S-adenosyl-L-methionine-dependent methyltransferases"/>
    <property type="match status" value="1"/>
</dbReference>
<accession>A0ABV8QPJ4</accession>
<protein>
    <submittedName>
        <fullName evidence="2">Class I SAM-dependent methyltransferase</fullName>
        <ecNumber evidence="2">2.1.1.-</ecNumber>
    </submittedName>
</protein>
<gene>
    <name evidence="2" type="ORF">ACFOWM_04805</name>
</gene>
<dbReference type="GO" id="GO:0032259">
    <property type="term" value="P:methylation"/>
    <property type="evidence" value="ECO:0007669"/>
    <property type="project" value="UniProtKB-KW"/>
</dbReference>
<dbReference type="GO" id="GO:0008168">
    <property type="term" value="F:methyltransferase activity"/>
    <property type="evidence" value="ECO:0007669"/>
    <property type="project" value="UniProtKB-KW"/>
</dbReference>
<reference evidence="3" key="1">
    <citation type="journal article" date="2019" name="Int. J. Syst. Evol. Microbiol.">
        <title>The Global Catalogue of Microorganisms (GCM) 10K type strain sequencing project: providing services to taxonomists for standard genome sequencing and annotation.</title>
        <authorList>
            <consortium name="The Broad Institute Genomics Platform"/>
            <consortium name="The Broad Institute Genome Sequencing Center for Infectious Disease"/>
            <person name="Wu L."/>
            <person name="Ma J."/>
        </authorList>
    </citation>
    <scope>NUCLEOTIDE SEQUENCE [LARGE SCALE GENOMIC DNA]</scope>
    <source>
        <strain evidence="3">CECT 8289</strain>
    </source>
</reference>
<name>A0ABV8QPJ4_9BACT</name>
<dbReference type="InterPro" id="IPR029063">
    <property type="entry name" value="SAM-dependent_MTases_sf"/>
</dbReference>
<dbReference type="InterPro" id="IPR013217">
    <property type="entry name" value="Methyltransf_12"/>
</dbReference>